<feature type="region of interest" description="Disordered" evidence="1">
    <location>
        <begin position="189"/>
        <end position="229"/>
    </location>
</feature>
<evidence type="ECO:0000313" key="3">
    <source>
        <dbReference type="EMBL" id="KAF5375968.1"/>
    </source>
</evidence>
<reference evidence="3 4" key="1">
    <citation type="journal article" date="2020" name="ISME J.">
        <title>Uncovering the hidden diversity of litter-decomposition mechanisms in mushroom-forming fungi.</title>
        <authorList>
            <person name="Floudas D."/>
            <person name="Bentzer J."/>
            <person name="Ahren D."/>
            <person name="Johansson T."/>
            <person name="Persson P."/>
            <person name="Tunlid A."/>
        </authorList>
    </citation>
    <scope>NUCLEOTIDE SEQUENCE [LARGE SCALE GENOMIC DNA]</scope>
    <source>
        <strain evidence="3 4">CBS 406.79</strain>
    </source>
</reference>
<organism evidence="3 4">
    <name type="scientific">Collybiopsis confluens</name>
    <dbReference type="NCBI Taxonomy" id="2823264"/>
    <lineage>
        <taxon>Eukaryota</taxon>
        <taxon>Fungi</taxon>
        <taxon>Dikarya</taxon>
        <taxon>Basidiomycota</taxon>
        <taxon>Agaricomycotina</taxon>
        <taxon>Agaricomycetes</taxon>
        <taxon>Agaricomycetidae</taxon>
        <taxon>Agaricales</taxon>
        <taxon>Marasmiineae</taxon>
        <taxon>Omphalotaceae</taxon>
        <taxon>Collybiopsis</taxon>
    </lineage>
</organism>
<evidence type="ECO:0000256" key="2">
    <source>
        <dbReference type="SAM" id="SignalP"/>
    </source>
</evidence>
<evidence type="ECO:0000256" key="1">
    <source>
        <dbReference type="SAM" id="MobiDB-lite"/>
    </source>
</evidence>
<dbReference type="AlphaFoldDB" id="A0A8H5M052"/>
<feature type="chain" id="PRO_5034748685" evidence="2">
    <location>
        <begin position="23"/>
        <end position="229"/>
    </location>
</feature>
<dbReference type="EMBL" id="JAACJN010000093">
    <property type="protein sequence ID" value="KAF5375968.1"/>
    <property type="molecule type" value="Genomic_DNA"/>
</dbReference>
<feature type="signal peptide" evidence="2">
    <location>
        <begin position="1"/>
        <end position="22"/>
    </location>
</feature>
<dbReference type="Proteomes" id="UP000518752">
    <property type="component" value="Unassembled WGS sequence"/>
</dbReference>
<protein>
    <submittedName>
        <fullName evidence="3">Uncharacterized protein</fullName>
    </submittedName>
</protein>
<proteinExistence type="predicted"/>
<name>A0A8H5M052_9AGAR</name>
<keyword evidence="2" id="KW-0732">Signal</keyword>
<comment type="caution">
    <text evidence="3">The sequence shown here is derived from an EMBL/GenBank/DDBJ whole genome shotgun (WGS) entry which is preliminary data.</text>
</comment>
<sequence>MLFRTPLSIISLVLTTILAVSASPFPRSGSTMDIERRTRTPRAGGGTTIWVIEKSVKIYDKDMQQGSAVVFNQAAYFLEKEGDQFIVKVKSEKTPISKLQTNPHVHSIGSIILSPENRAELVHAIKTMRPNSIINFKELVLQALRKIEPGAKLQAEDGWFGAEAAVGSAGTSAASESTGKGSARTSIAIPELLNAPGSPPAGPSGSNTGKMGINAVLNPSGSHAGPSGS</sequence>
<accession>A0A8H5M052</accession>
<gene>
    <name evidence="3" type="ORF">D9757_008840</name>
</gene>
<keyword evidence="4" id="KW-1185">Reference proteome</keyword>
<evidence type="ECO:0000313" key="4">
    <source>
        <dbReference type="Proteomes" id="UP000518752"/>
    </source>
</evidence>